<dbReference type="Proteomes" id="UP000772186">
    <property type="component" value="Unassembled WGS sequence"/>
</dbReference>
<organism evidence="3 4">
    <name type="scientific">Mycoplasma tauri</name>
    <dbReference type="NCBI Taxonomy" id="547987"/>
    <lineage>
        <taxon>Bacteria</taxon>
        <taxon>Bacillati</taxon>
        <taxon>Mycoplasmatota</taxon>
        <taxon>Mollicutes</taxon>
        <taxon>Mycoplasmataceae</taxon>
        <taxon>Mycoplasma</taxon>
    </lineage>
</organism>
<name>A0A953T6G0_9MOLU</name>
<dbReference type="EMBL" id="JAIQBY010000001">
    <property type="protein sequence ID" value="MBZ4195136.1"/>
    <property type="molecule type" value="Genomic_DNA"/>
</dbReference>
<evidence type="ECO:0000256" key="2">
    <source>
        <dbReference type="SAM" id="SignalP"/>
    </source>
</evidence>
<sequence length="263" mass="28984">MKKLNKLFLLSTPAILLSPLVALSCAKEEKPAVQDESKPAGQDNQKPGTQDESKPAGHKTVYETRIKTVNSDNYANSVTTLKKSMEKISKSNKYKDNKIVTEVKGYVDILNNEATEANISAANISIEKLGNLLIEEAKKDENYKDKISPDSEVLLGMKNKFSSGDKFIALYSDGFGRSIGRIILLSDEFKEFFSALKKIFDFVTVEPNEYGGQVSQHAHGATAKMTGDKYSITFMVGIKLGLDDSIKDIPLFSENTIIEISIA</sequence>
<gene>
    <name evidence="3" type="ORF">LAD73_00130</name>
</gene>
<feature type="region of interest" description="Disordered" evidence="1">
    <location>
        <begin position="28"/>
        <end position="58"/>
    </location>
</feature>
<protein>
    <recommendedName>
        <fullName evidence="5">Variable surface lipoprotein</fullName>
    </recommendedName>
</protein>
<keyword evidence="2" id="KW-0732">Signal</keyword>
<feature type="chain" id="PRO_5037947262" description="Variable surface lipoprotein" evidence="2">
    <location>
        <begin position="25"/>
        <end position="263"/>
    </location>
</feature>
<comment type="caution">
    <text evidence="3">The sequence shown here is derived from an EMBL/GenBank/DDBJ whole genome shotgun (WGS) entry which is preliminary data.</text>
</comment>
<feature type="signal peptide" evidence="2">
    <location>
        <begin position="1"/>
        <end position="24"/>
    </location>
</feature>
<accession>A0A953T6G0</accession>
<keyword evidence="4" id="KW-1185">Reference proteome</keyword>
<dbReference type="PROSITE" id="PS51257">
    <property type="entry name" value="PROKAR_LIPOPROTEIN"/>
    <property type="match status" value="1"/>
</dbReference>
<reference evidence="3 4" key="1">
    <citation type="submission" date="2021-09" db="EMBL/GenBank/DDBJ databases">
        <title>WGS of Mycoplasma sp. Zaradi2 strains.</title>
        <authorList>
            <person name="Spergser J."/>
        </authorList>
    </citation>
    <scope>NUCLEOTIDE SEQUENCE [LARGE SCALE GENOMIC DNA]</scope>
    <source>
        <strain evidence="3 4">1331</strain>
    </source>
</reference>
<dbReference type="AlphaFoldDB" id="A0A953T6G0"/>
<evidence type="ECO:0000313" key="4">
    <source>
        <dbReference type="Proteomes" id="UP000772186"/>
    </source>
</evidence>
<evidence type="ECO:0000313" key="3">
    <source>
        <dbReference type="EMBL" id="MBZ4195136.1"/>
    </source>
</evidence>
<evidence type="ECO:0000256" key="1">
    <source>
        <dbReference type="SAM" id="MobiDB-lite"/>
    </source>
</evidence>
<feature type="compositionally biased region" description="Basic and acidic residues" evidence="1">
    <location>
        <begin position="49"/>
        <end position="58"/>
    </location>
</feature>
<proteinExistence type="predicted"/>
<feature type="compositionally biased region" description="Basic and acidic residues" evidence="1">
    <location>
        <begin position="28"/>
        <end position="38"/>
    </location>
</feature>
<evidence type="ECO:0008006" key="5">
    <source>
        <dbReference type="Google" id="ProtNLM"/>
    </source>
</evidence>
<dbReference type="RefSeq" id="WP_223644264.1">
    <property type="nucleotide sequence ID" value="NZ_JAIQBY010000001.1"/>
</dbReference>